<feature type="transmembrane region" description="Helical" evidence="1">
    <location>
        <begin position="56"/>
        <end position="78"/>
    </location>
</feature>
<feature type="transmembrane region" description="Helical" evidence="1">
    <location>
        <begin position="345"/>
        <end position="366"/>
    </location>
</feature>
<feature type="transmembrane region" description="Helical" evidence="1">
    <location>
        <begin position="175"/>
        <end position="193"/>
    </location>
</feature>
<dbReference type="InterPro" id="IPR009639">
    <property type="entry name" value="Pept_A24A_C_arc"/>
</dbReference>
<evidence type="ECO:0000313" key="5">
    <source>
        <dbReference type="Proteomes" id="UP000070504"/>
    </source>
</evidence>
<proteinExistence type="predicted"/>
<dbReference type="EMBL" id="LHYH01000006">
    <property type="protein sequence ID" value="KXB07309.1"/>
    <property type="molecule type" value="Genomic_DNA"/>
</dbReference>
<feature type="transmembrane region" description="Helical" evidence="1">
    <location>
        <begin position="85"/>
        <end position="103"/>
    </location>
</feature>
<organism evidence="4 5">
    <name type="scientific">candidate division MSBL1 archaeon SCGC-AAA382K21</name>
    <dbReference type="NCBI Taxonomy" id="1698283"/>
    <lineage>
        <taxon>Archaea</taxon>
        <taxon>Methanobacteriati</taxon>
        <taxon>Methanobacteriota</taxon>
        <taxon>candidate division MSBL1</taxon>
    </lineage>
</organism>
<reference evidence="4 5" key="1">
    <citation type="journal article" date="2016" name="Sci. Rep.">
        <title>Metabolic traits of an uncultured archaeal lineage -MSBL1- from brine pools of the Red Sea.</title>
        <authorList>
            <person name="Mwirichia R."/>
            <person name="Alam I."/>
            <person name="Rashid M."/>
            <person name="Vinu M."/>
            <person name="Ba-Alawi W."/>
            <person name="Anthony Kamau A."/>
            <person name="Kamanda Ngugi D."/>
            <person name="Goker M."/>
            <person name="Klenk H.P."/>
            <person name="Bajic V."/>
            <person name="Stingl U."/>
        </authorList>
    </citation>
    <scope>NUCLEOTIDE SEQUENCE [LARGE SCALE GENOMIC DNA]</scope>
    <source>
        <strain evidence="4">SCGC-AAA382K21</strain>
    </source>
</reference>
<feature type="transmembrane region" description="Helical" evidence="1">
    <location>
        <begin position="151"/>
        <end position="169"/>
    </location>
</feature>
<dbReference type="Proteomes" id="UP000070504">
    <property type="component" value="Unassembled WGS sequence"/>
</dbReference>
<gene>
    <name evidence="4" type="ORF">AKJ54_00450</name>
</gene>
<keyword evidence="1" id="KW-1133">Transmembrane helix</keyword>
<evidence type="ECO:0000256" key="1">
    <source>
        <dbReference type="SAM" id="Phobius"/>
    </source>
</evidence>
<keyword evidence="1" id="KW-0812">Transmembrane</keyword>
<protein>
    <recommendedName>
        <fullName evidence="6">Prepilin type IV endopeptidase peptidase domain-containing protein</fullName>
    </recommendedName>
</protein>
<dbReference type="Pfam" id="PF01478">
    <property type="entry name" value="Peptidase_A24"/>
    <property type="match status" value="1"/>
</dbReference>
<evidence type="ECO:0000259" key="2">
    <source>
        <dbReference type="Pfam" id="PF01478"/>
    </source>
</evidence>
<feature type="domain" description="Prepilin type IV endopeptidase peptidase" evidence="2">
    <location>
        <begin position="10"/>
        <end position="122"/>
    </location>
</feature>
<comment type="caution">
    <text evidence="4">The sequence shown here is derived from an EMBL/GenBank/DDBJ whole genome shotgun (WGS) entry which is preliminary data.</text>
</comment>
<dbReference type="InterPro" id="IPR000045">
    <property type="entry name" value="Prepilin_IV_endopep_pep"/>
</dbReference>
<feature type="domain" description="Peptidase A24A-predicted C-terminal archaea" evidence="3">
    <location>
        <begin position="230"/>
        <end position="339"/>
    </location>
</feature>
<sequence>MWFYNLVAILALGTVVIATYTDLKERIISNKLTFPMIVAGVALYLGYGAYEGDWLLAIKGGLGAGGAFGMGYVLWYVGGWAGGDVRLFSALGALLAGYSAPILEAPYPFPLTVLLNGIICLAPVLLIYVVVKSFRTSGVGEKIVGPIRESFYEILVAPFVILGSSIVGWELGAFLGLGRLVQVILIFVLILLIYQMPIKFEAPLAVALTGYGIYLYSFSALKFLGVAFAIAFGIRLIISSIKVVNRHVLQEKIPIDELEEGMIPAETIYEKDGEVERYESPGIKETASNILDDPTNFRFRPDWDEVVSDSSLAAGVSQEQAESLKRLVGEGELENHIRIKKGFPFAPSFALGVPIAIFYGDIYWWLVGFFGGGF</sequence>
<dbReference type="Gene3D" id="1.20.120.1220">
    <property type="match status" value="1"/>
</dbReference>
<name>A0A133VLJ9_9EURY</name>
<dbReference type="GO" id="GO:0004190">
    <property type="term" value="F:aspartic-type endopeptidase activity"/>
    <property type="evidence" value="ECO:0007669"/>
    <property type="project" value="InterPro"/>
</dbReference>
<dbReference type="GO" id="GO:0016020">
    <property type="term" value="C:membrane"/>
    <property type="evidence" value="ECO:0007669"/>
    <property type="project" value="InterPro"/>
</dbReference>
<evidence type="ECO:0008006" key="6">
    <source>
        <dbReference type="Google" id="ProtNLM"/>
    </source>
</evidence>
<accession>A0A133VLJ9</accession>
<feature type="transmembrane region" description="Helical" evidence="1">
    <location>
        <begin position="32"/>
        <end position="50"/>
    </location>
</feature>
<feature type="transmembrane region" description="Helical" evidence="1">
    <location>
        <begin position="223"/>
        <end position="244"/>
    </location>
</feature>
<dbReference type="Pfam" id="PF06819">
    <property type="entry name" value="Arc_PepC"/>
    <property type="match status" value="1"/>
</dbReference>
<feature type="transmembrane region" description="Helical" evidence="1">
    <location>
        <begin position="6"/>
        <end position="23"/>
    </location>
</feature>
<keyword evidence="5" id="KW-1185">Reference proteome</keyword>
<evidence type="ECO:0000313" key="4">
    <source>
        <dbReference type="EMBL" id="KXB07309.1"/>
    </source>
</evidence>
<dbReference type="AlphaFoldDB" id="A0A133VLJ9"/>
<keyword evidence="1" id="KW-0472">Membrane</keyword>
<evidence type="ECO:0000259" key="3">
    <source>
        <dbReference type="Pfam" id="PF06819"/>
    </source>
</evidence>
<feature type="transmembrane region" description="Helical" evidence="1">
    <location>
        <begin position="109"/>
        <end position="131"/>
    </location>
</feature>